<keyword evidence="3" id="KW-1185">Reference proteome</keyword>
<dbReference type="SUPFAM" id="SSF54001">
    <property type="entry name" value="Cysteine proteinases"/>
    <property type="match status" value="1"/>
</dbReference>
<dbReference type="Gene3D" id="2.60.40.3140">
    <property type="match status" value="1"/>
</dbReference>
<dbReference type="Pfam" id="PF12969">
    <property type="entry name" value="DUF3857"/>
    <property type="match status" value="1"/>
</dbReference>
<dbReference type="Gene3D" id="2.60.120.1130">
    <property type="match status" value="1"/>
</dbReference>
<dbReference type="InterPro" id="IPR038765">
    <property type="entry name" value="Papain-like_cys_pep_sf"/>
</dbReference>
<protein>
    <submittedName>
        <fullName evidence="2">DUF3857 domain-containing protein</fullName>
    </submittedName>
</protein>
<evidence type="ECO:0000259" key="1">
    <source>
        <dbReference type="Pfam" id="PF12969"/>
    </source>
</evidence>
<sequence>MRNIFVTILFFAFTILPLSGQDKKSFGDVNYEDFQNEYADDAVAVVLFDHGKTTFISGDGLDIRFVRETRMKINKKAGFGYAEITIPYYQDGYGKTERIEDIEAYTYNIDAETGLITRYPLSPSDIYEEEINDYWSMKKFVFPDVHEGSVIEYHYEKITPFVFNPPDWEFQYSIPVKESTYEIHLTPFYEYTYLLQGATEFDKQQTYKSSGTDVFAGITYNLMVHQYTMRDIPAFEDESFITSRDDYIMKLDFQLSRINYPTGGSKEIMTSWKLIKEDLLKAENFGKYLKQAEKEAGDYLGSNPDLNDVSGKTEKLERIVRKIRRDFEWDGSTDKYAGDKAKDVFKTRTGNSAELNLILCAVLSEAGFKASPVILSTRNHGKVHPAYPFSHYFNDVICFVEFEGQSVLVDATESWLPYNKLPLRCLNELGLIVEDGEERWASLETADESRAFHSIDLEIDPDQMIAKVKSANHLSGYTAYAARKSIFNDSERLVRSSLSGSLESIDAIEFADVTDPTKPYRVNFEGETELENYDNKIIVQPFLGLVESETPLKAAQRRYPVDMIYRRQQQIISKISLPKGYGVLELPKAVAIEDDLVKIDLSHTVNDDFVEIRGFVYFKSAMFKPAVYARLRDHYLQLITSFNQPVIIEKMAN</sequence>
<dbReference type="EMBL" id="JAIXNE010000005">
    <property type="protein sequence ID" value="MCA6078226.1"/>
    <property type="molecule type" value="Genomic_DNA"/>
</dbReference>
<dbReference type="RefSeq" id="WP_225699080.1">
    <property type="nucleotide sequence ID" value="NZ_JAIXNE010000005.1"/>
</dbReference>
<dbReference type="InterPro" id="IPR024618">
    <property type="entry name" value="DUF3857"/>
</dbReference>
<evidence type="ECO:0000313" key="3">
    <source>
        <dbReference type="Proteomes" id="UP001139409"/>
    </source>
</evidence>
<dbReference type="Proteomes" id="UP001139409">
    <property type="component" value="Unassembled WGS sequence"/>
</dbReference>
<dbReference type="Gene3D" id="3.10.620.30">
    <property type="match status" value="1"/>
</dbReference>
<proteinExistence type="predicted"/>
<comment type="caution">
    <text evidence="2">The sequence shown here is derived from an EMBL/GenBank/DDBJ whole genome shotgun (WGS) entry which is preliminary data.</text>
</comment>
<name>A0A9X1L2I3_9BACT</name>
<dbReference type="AlphaFoldDB" id="A0A9X1L2I3"/>
<evidence type="ECO:0000313" key="2">
    <source>
        <dbReference type="EMBL" id="MCA6078226.1"/>
    </source>
</evidence>
<accession>A0A9X1L2I3</accession>
<gene>
    <name evidence="2" type="ORF">LDX50_25365</name>
</gene>
<organism evidence="2 3">
    <name type="scientific">Fulvivirga sedimenti</name>
    <dbReference type="NCBI Taxonomy" id="2879465"/>
    <lineage>
        <taxon>Bacteria</taxon>
        <taxon>Pseudomonadati</taxon>
        <taxon>Bacteroidota</taxon>
        <taxon>Cytophagia</taxon>
        <taxon>Cytophagales</taxon>
        <taxon>Fulvivirgaceae</taxon>
        <taxon>Fulvivirga</taxon>
    </lineage>
</organism>
<feature type="domain" description="DUF3857" evidence="1">
    <location>
        <begin position="67"/>
        <end position="206"/>
    </location>
</feature>
<reference evidence="2" key="1">
    <citation type="submission" date="2021-09" db="EMBL/GenBank/DDBJ databases">
        <title>Fulvivirga sp. isolated from coastal sediment.</title>
        <authorList>
            <person name="Yu H."/>
        </authorList>
    </citation>
    <scope>NUCLEOTIDE SEQUENCE</scope>
    <source>
        <strain evidence="2">1062</strain>
    </source>
</reference>